<gene>
    <name evidence="3" type="ORF">TEU_01050</name>
</gene>
<evidence type="ECO:0000313" key="3">
    <source>
        <dbReference type="EMBL" id="AIU69037.1"/>
    </source>
</evidence>
<feature type="transmembrane region" description="Helical" evidence="1">
    <location>
        <begin position="41"/>
        <end position="59"/>
    </location>
</feature>
<feature type="transmembrane region" description="Helical" evidence="1">
    <location>
        <begin position="65"/>
        <end position="90"/>
    </location>
</feature>
<feature type="domain" description="DUF835" evidence="2">
    <location>
        <begin position="126"/>
        <end position="252"/>
    </location>
</feature>
<dbReference type="STRING" id="1505907.TEU_01050"/>
<name>A0A097QRD1_9EURY</name>
<keyword evidence="1" id="KW-1133">Transmembrane helix</keyword>
<dbReference type="AlphaFoldDB" id="A0A097QRD1"/>
<dbReference type="InterPro" id="IPR008553">
    <property type="entry name" value="DUF835"/>
</dbReference>
<proteinExistence type="predicted"/>
<dbReference type="OrthoDB" id="96706at2157"/>
<sequence length="292" mass="33062">MYQNIPGLLSGFALVTIGLHLIWIALKYYKALEKPGKKLAWRFLISISLFTVGSIGVVIDSLTEIQLWFIMAIIYPISYFILASSVGFYLKALLSKQAKPIKPHKKAPVLPISGAYSLRKPVTPQTLAYLSRISSGLLVISRTKKERWVKKYRLEPDEFVWLSNMEEETAISPTKLHVIQGKILQFLNGSGGKAVVYMEGVEYLVIYNDFPPVAKFLFSVKDYVISHKSVLISYIPHGILDKSQESIILKEFKEAEEEELLNEISQKLLVTMVEQRESASVDEQENVMSNSE</sequence>
<organism evidence="3 4">
    <name type="scientific">Thermococcus eurythermalis</name>
    <dbReference type="NCBI Taxonomy" id="1505907"/>
    <lineage>
        <taxon>Archaea</taxon>
        <taxon>Methanobacteriati</taxon>
        <taxon>Methanobacteriota</taxon>
        <taxon>Thermococci</taxon>
        <taxon>Thermococcales</taxon>
        <taxon>Thermococcaceae</taxon>
        <taxon>Thermococcus</taxon>
    </lineage>
</organism>
<reference evidence="3 4" key="1">
    <citation type="journal article" date="2015" name="Int. J. Syst. Evol. Microbiol.">
        <title>Thermococcus eurythermalis sp. nov., a conditional piezophilic hyperthermophilic archaeon with a wide temperature range isolated from an oil-immersed chimney in the Guaymas Basin.</title>
        <authorList>
            <person name="Zhao W."/>
            <person name="Zeng X."/>
            <person name="Xiao X."/>
        </authorList>
    </citation>
    <scope>NUCLEOTIDE SEQUENCE [LARGE SCALE GENOMIC DNA]</scope>
    <source>
        <strain evidence="3 4">A501</strain>
    </source>
</reference>
<evidence type="ECO:0000259" key="2">
    <source>
        <dbReference type="Pfam" id="PF05763"/>
    </source>
</evidence>
<keyword evidence="1" id="KW-0812">Transmembrane</keyword>
<dbReference type="KEGG" id="teu:TEU_01050"/>
<keyword evidence="4" id="KW-1185">Reference proteome</keyword>
<accession>A0A097QRD1</accession>
<feature type="transmembrane region" description="Helical" evidence="1">
    <location>
        <begin position="6"/>
        <end position="29"/>
    </location>
</feature>
<evidence type="ECO:0000313" key="4">
    <source>
        <dbReference type="Proteomes" id="UP000029980"/>
    </source>
</evidence>
<keyword evidence="1" id="KW-0472">Membrane</keyword>
<dbReference type="HOGENOM" id="CLU_076516_0_0_2"/>
<evidence type="ECO:0000256" key="1">
    <source>
        <dbReference type="SAM" id="Phobius"/>
    </source>
</evidence>
<protein>
    <recommendedName>
        <fullName evidence="2">DUF835 domain-containing protein</fullName>
    </recommendedName>
</protein>
<dbReference type="EMBL" id="CP008887">
    <property type="protein sequence ID" value="AIU69037.1"/>
    <property type="molecule type" value="Genomic_DNA"/>
</dbReference>
<dbReference type="PANTHER" id="PTHR33531:SF7">
    <property type="entry name" value="HYPOTHETICAL MEMBRANE PROTEIN, CONSERVED"/>
    <property type="match status" value="1"/>
</dbReference>
<dbReference type="PANTHER" id="PTHR33531">
    <property type="entry name" value="RUBRERYTHRIN SUBFAMILY"/>
    <property type="match status" value="1"/>
</dbReference>
<dbReference type="Proteomes" id="UP000029980">
    <property type="component" value="Chromosome"/>
</dbReference>
<dbReference type="Pfam" id="PF05763">
    <property type="entry name" value="DUF835"/>
    <property type="match status" value="1"/>
</dbReference>